<proteinExistence type="predicted"/>
<dbReference type="Proteomes" id="UP001214530">
    <property type="component" value="Chromosome"/>
</dbReference>
<gene>
    <name evidence="1" type="ORF">P0Y49_11075</name>
</gene>
<protein>
    <submittedName>
        <fullName evidence="1">Uncharacterized protein</fullName>
    </submittedName>
</protein>
<dbReference type="EMBL" id="CP119313">
    <property type="protein sequence ID" value="WEK21677.1"/>
    <property type="molecule type" value="Genomic_DNA"/>
</dbReference>
<organism evidence="1 2">
    <name type="scientific">Candidatus Pedobacter colombiensis</name>
    <dbReference type="NCBI Taxonomy" id="3121371"/>
    <lineage>
        <taxon>Bacteria</taxon>
        <taxon>Pseudomonadati</taxon>
        <taxon>Bacteroidota</taxon>
        <taxon>Sphingobacteriia</taxon>
        <taxon>Sphingobacteriales</taxon>
        <taxon>Sphingobacteriaceae</taxon>
        <taxon>Pedobacter</taxon>
    </lineage>
</organism>
<accession>A0AAJ6B806</accession>
<reference evidence="1" key="1">
    <citation type="submission" date="2023-03" db="EMBL/GenBank/DDBJ databases">
        <title>Andean soil-derived lignocellulolytic bacterial consortium as a source of novel taxa and putative plastic-active enzymes.</title>
        <authorList>
            <person name="Diaz-Garcia L."/>
            <person name="Chuvochina M."/>
            <person name="Feuerriegel G."/>
            <person name="Bunk B."/>
            <person name="Sproer C."/>
            <person name="Streit W.R."/>
            <person name="Rodriguez L.M."/>
            <person name="Overmann J."/>
            <person name="Jimenez D.J."/>
        </authorList>
    </citation>
    <scope>NUCLEOTIDE SEQUENCE</scope>
    <source>
        <strain evidence="1">MAG 3858</strain>
    </source>
</reference>
<dbReference type="AlphaFoldDB" id="A0AAJ6B806"/>
<sequence length="106" mass="12032">MSSNISIKLICEYCGNDFIGKTTVTRFCSLKCNSKAYKQKTRQVKLQGKKLLIREIKTKPIEELKATEFLLVKDAAFSSETSNIDFYPALRHPDTGKLSTRGLLRN</sequence>
<evidence type="ECO:0000313" key="1">
    <source>
        <dbReference type="EMBL" id="WEK21677.1"/>
    </source>
</evidence>
<evidence type="ECO:0000313" key="2">
    <source>
        <dbReference type="Proteomes" id="UP001214530"/>
    </source>
</evidence>
<name>A0AAJ6B806_9SPHI</name>